<sequence>MAAFNREMTRRGARVDGSGSDWRSNQWVGHFGRVARTFRPFYELRSTGRRLDVALGSFSGCEGGMAICRLRLAARLTGGQSDVGAVCGLEVEQQWWWEPQVDLGADRKVSAMNLLRSVVSRSCDRRLFGHDRRQSLQLSGSNSWRIGGRDLKSLVTSITVVSDGGVRDARERHMKIYVAQLVT</sequence>
<name>Q2R7G7_ORYSJ</name>
<dbReference type="Proteomes" id="UP000000763">
    <property type="component" value="Chromosome 11"/>
</dbReference>
<accession>Q2R7G7</accession>
<dbReference type="AlphaFoldDB" id="Q2R7G7"/>
<reference evidence="3" key="1">
    <citation type="journal article" date="2005" name="Nature">
        <title>The map-based sequence of the rice genome.</title>
        <authorList>
            <consortium name="International rice genome sequencing project (IRGSP)"/>
            <person name="Matsumoto T."/>
            <person name="Wu J."/>
            <person name="Kanamori H."/>
            <person name="Katayose Y."/>
            <person name="Fujisawa M."/>
            <person name="Namiki N."/>
            <person name="Mizuno H."/>
            <person name="Yamamoto K."/>
            <person name="Antonio B.A."/>
            <person name="Baba T."/>
            <person name="Sakata K."/>
            <person name="Nagamura Y."/>
            <person name="Aoki H."/>
            <person name="Arikawa K."/>
            <person name="Arita K."/>
            <person name="Bito T."/>
            <person name="Chiden Y."/>
            <person name="Fujitsuka N."/>
            <person name="Fukunaka R."/>
            <person name="Hamada M."/>
            <person name="Harada C."/>
            <person name="Hayashi A."/>
            <person name="Hijishita S."/>
            <person name="Honda M."/>
            <person name="Hosokawa S."/>
            <person name="Ichikawa Y."/>
            <person name="Idonuma A."/>
            <person name="Iijima M."/>
            <person name="Ikeda M."/>
            <person name="Ikeno M."/>
            <person name="Ito K."/>
            <person name="Ito S."/>
            <person name="Ito T."/>
            <person name="Ito Y."/>
            <person name="Ito Y."/>
            <person name="Iwabuchi A."/>
            <person name="Kamiya K."/>
            <person name="Karasawa W."/>
            <person name="Kurita K."/>
            <person name="Katagiri S."/>
            <person name="Kikuta A."/>
            <person name="Kobayashi H."/>
            <person name="Kobayashi N."/>
            <person name="Machita K."/>
            <person name="Maehara T."/>
            <person name="Masukawa M."/>
            <person name="Mizubayashi T."/>
            <person name="Mukai Y."/>
            <person name="Nagasaki H."/>
            <person name="Nagata Y."/>
            <person name="Naito S."/>
            <person name="Nakashima M."/>
            <person name="Nakama Y."/>
            <person name="Nakamichi Y."/>
            <person name="Nakamura M."/>
            <person name="Meguro A."/>
            <person name="Negishi M."/>
            <person name="Ohta I."/>
            <person name="Ohta T."/>
            <person name="Okamoto M."/>
            <person name="Ono N."/>
            <person name="Saji S."/>
            <person name="Sakaguchi M."/>
            <person name="Sakai K."/>
            <person name="Shibata M."/>
            <person name="Shimokawa T."/>
            <person name="Song J."/>
            <person name="Takazaki Y."/>
            <person name="Terasawa K."/>
            <person name="Tsugane M."/>
            <person name="Tsuji K."/>
            <person name="Ueda S."/>
            <person name="Waki K."/>
            <person name="Yamagata H."/>
            <person name="Yamamoto M."/>
            <person name="Yamamoto S."/>
            <person name="Yamane H."/>
            <person name="Yoshiki S."/>
            <person name="Yoshihara R."/>
            <person name="Yukawa K."/>
            <person name="Zhong H."/>
            <person name="Yano M."/>
            <person name="Yuan Q."/>
            <person name="Ouyang S."/>
            <person name="Liu J."/>
            <person name="Jones K.M."/>
            <person name="Gansberger K."/>
            <person name="Moffat K."/>
            <person name="Hill J."/>
            <person name="Bera J."/>
            <person name="Fadrosh D."/>
            <person name="Jin S."/>
            <person name="Johri S."/>
            <person name="Kim M."/>
            <person name="Overton L."/>
            <person name="Reardon M."/>
            <person name="Tsitrin T."/>
            <person name="Vuong H."/>
            <person name="Weaver B."/>
            <person name="Ciecko A."/>
            <person name="Tallon L."/>
            <person name="Jackson J."/>
            <person name="Pai G."/>
            <person name="Aken S.V."/>
            <person name="Utterback T."/>
            <person name="Reidmuller S."/>
            <person name="Feldblyum T."/>
            <person name="Hsiao J."/>
            <person name="Zismann V."/>
            <person name="Iobst S."/>
            <person name="de Vazeille A.R."/>
            <person name="Buell C.R."/>
            <person name="Ying K."/>
            <person name="Li Y."/>
            <person name="Lu T."/>
            <person name="Huang Y."/>
            <person name="Zhao Q."/>
            <person name="Feng Q."/>
            <person name="Zhang L."/>
            <person name="Zhu J."/>
            <person name="Weng Q."/>
            <person name="Mu J."/>
            <person name="Lu Y."/>
            <person name="Fan D."/>
            <person name="Liu Y."/>
            <person name="Guan J."/>
            <person name="Zhang Y."/>
            <person name="Yu S."/>
            <person name="Liu X."/>
            <person name="Zhang Y."/>
            <person name="Hong G."/>
            <person name="Han B."/>
            <person name="Choisne N."/>
            <person name="Demange N."/>
            <person name="Orjeda G."/>
            <person name="Samain S."/>
            <person name="Cattolico L."/>
            <person name="Pelletier E."/>
            <person name="Couloux A."/>
            <person name="Segurens B."/>
            <person name="Wincker P."/>
            <person name="D'Hont A."/>
            <person name="Scarpelli C."/>
            <person name="Weissenbach J."/>
            <person name="Salanoubat M."/>
            <person name="Quetier F."/>
            <person name="Yu Y."/>
            <person name="Kim H.R."/>
            <person name="Rambo T."/>
            <person name="Currie J."/>
            <person name="Collura K."/>
            <person name="Luo M."/>
            <person name="Yang T."/>
            <person name="Ammiraju J.S.S."/>
            <person name="Engler F."/>
            <person name="Soderlund C."/>
            <person name="Wing R.A."/>
            <person name="Palmer L.E."/>
            <person name="de la Bastide M."/>
            <person name="Spiegel L."/>
            <person name="Nascimento L."/>
            <person name="Zutavern T."/>
            <person name="O'Shaughnessy A."/>
            <person name="Dike S."/>
            <person name="Dedhia N."/>
            <person name="Preston R."/>
            <person name="Balija V."/>
            <person name="McCombie W.R."/>
            <person name="Chow T."/>
            <person name="Chen H."/>
            <person name="Chung M."/>
            <person name="Chen C."/>
            <person name="Shaw J."/>
            <person name="Wu H."/>
            <person name="Hsiao K."/>
            <person name="Chao Y."/>
            <person name="Chu M."/>
            <person name="Cheng C."/>
            <person name="Hour A."/>
            <person name="Lee P."/>
            <person name="Lin S."/>
            <person name="Lin Y."/>
            <person name="Liou J."/>
            <person name="Liu S."/>
            <person name="Hsing Y."/>
            <person name="Raghuvanshi S."/>
            <person name="Mohanty A."/>
            <person name="Bharti A.K."/>
            <person name="Gaur A."/>
            <person name="Gupta V."/>
            <person name="Kumar D."/>
            <person name="Ravi V."/>
            <person name="Vij S."/>
            <person name="Kapur A."/>
            <person name="Khurana P."/>
            <person name="Khurana P."/>
            <person name="Khurana J.P."/>
            <person name="Tyagi A.K."/>
            <person name="Gaikwad K."/>
            <person name="Singh A."/>
            <person name="Dalal V."/>
            <person name="Srivastava S."/>
            <person name="Dixit A."/>
            <person name="Pal A.K."/>
            <person name="Ghazi I.A."/>
            <person name="Yadav M."/>
            <person name="Pandit A."/>
            <person name="Bhargava A."/>
            <person name="Sureshbabu K."/>
            <person name="Batra K."/>
            <person name="Sharma T.R."/>
            <person name="Mohapatra T."/>
            <person name="Singh N.K."/>
            <person name="Messing J."/>
            <person name="Nelson A.B."/>
            <person name="Fuks G."/>
            <person name="Kavchok S."/>
            <person name="Keizer G."/>
            <person name="Linton E."/>
            <person name="Llaca V."/>
            <person name="Song R."/>
            <person name="Tanyolac B."/>
            <person name="Young S."/>
            <person name="Ho-Il K."/>
            <person name="Hahn J.H."/>
            <person name="Sangsakoo G."/>
            <person name="Vanavichit A."/>
            <person name="de Mattos Luiz.A.T."/>
            <person name="Zimmer P.D."/>
            <person name="Malone G."/>
            <person name="Dellagostin O."/>
            <person name="de Oliveira A.C."/>
            <person name="Bevan M."/>
            <person name="Bancroft I."/>
            <person name="Minx P."/>
            <person name="Cordum H."/>
            <person name="Wilson R."/>
            <person name="Cheng Z."/>
            <person name="Jin W."/>
            <person name="Jiang J."/>
            <person name="Leong S.A."/>
            <person name="Iwama H."/>
            <person name="Gojobori T."/>
            <person name="Itoh T."/>
            <person name="Niimura Y."/>
            <person name="Fujii Y."/>
            <person name="Habara T."/>
            <person name="Sakai H."/>
            <person name="Sato Y."/>
            <person name="Wilson G."/>
            <person name="Kumar K."/>
            <person name="McCouch S."/>
            <person name="Juretic N."/>
            <person name="Hoen D."/>
            <person name="Wright S."/>
            <person name="Bruskiewich R."/>
            <person name="Bureau T."/>
            <person name="Miyao A."/>
            <person name="Hirochika H."/>
            <person name="Nishikawa T."/>
            <person name="Kadowaki K."/>
            <person name="Sugiura M."/>
            <person name="Burr B."/>
            <person name="Sasaki T."/>
        </authorList>
    </citation>
    <scope>NUCLEOTIDE SEQUENCE [LARGE SCALE GENOMIC DNA]</scope>
    <source>
        <strain evidence="3">cv. Nipponbare</strain>
    </source>
</reference>
<reference evidence="3" key="2">
    <citation type="journal article" date="2008" name="Nucleic Acids Res.">
        <title>The rice annotation project database (RAP-DB): 2008 update.</title>
        <authorList>
            <consortium name="The rice annotation project (RAP)"/>
        </authorList>
    </citation>
    <scope>GENOME REANNOTATION</scope>
    <source>
        <strain evidence="3">cv. Nipponbare</strain>
    </source>
</reference>
<evidence type="ECO:0000313" key="2">
    <source>
        <dbReference type="EMBL" id="AAX96467.1"/>
    </source>
</evidence>
<feature type="region of interest" description="Disordered" evidence="1">
    <location>
        <begin position="1"/>
        <end position="20"/>
    </location>
</feature>
<evidence type="ECO:0000313" key="3">
    <source>
        <dbReference type="Proteomes" id="UP000000763"/>
    </source>
</evidence>
<dbReference type="EMBL" id="AC135498">
    <property type="protein sequence ID" value="AAX96467.1"/>
    <property type="molecule type" value="Genomic_DNA"/>
</dbReference>
<evidence type="ECO:0000256" key="1">
    <source>
        <dbReference type="SAM" id="MobiDB-lite"/>
    </source>
</evidence>
<organism evidence="2 3">
    <name type="scientific">Oryza sativa subsp. japonica</name>
    <name type="common">Rice</name>
    <dbReference type="NCBI Taxonomy" id="39947"/>
    <lineage>
        <taxon>Eukaryota</taxon>
        <taxon>Viridiplantae</taxon>
        <taxon>Streptophyta</taxon>
        <taxon>Embryophyta</taxon>
        <taxon>Tracheophyta</taxon>
        <taxon>Spermatophyta</taxon>
        <taxon>Magnoliopsida</taxon>
        <taxon>Liliopsida</taxon>
        <taxon>Poales</taxon>
        <taxon>Poaceae</taxon>
        <taxon>BOP clade</taxon>
        <taxon>Oryzoideae</taxon>
        <taxon>Oryzeae</taxon>
        <taxon>Oryzinae</taxon>
        <taxon>Oryza</taxon>
        <taxon>Oryza sativa</taxon>
    </lineage>
</organism>
<protein>
    <submittedName>
        <fullName evidence="2">Uncharacterized protein</fullName>
    </submittedName>
</protein>
<proteinExistence type="predicted"/>
<gene>
    <name evidence="2" type="ordered locus">LOC_Os11g16650</name>
</gene>